<evidence type="ECO:0000256" key="11">
    <source>
        <dbReference type="ARBA" id="ARBA00023098"/>
    </source>
</evidence>
<keyword evidence="6" id="KW-0479">Metal-binding</keyword>
<evidence type="ECO:0000256" key="4">
    <source>
        <dbReference type="ARBA" id="ARBA00022553"/>
    </source>
</evidence>
<dbReference type="SUPFAM" id="SSF53474">
    <property type="entry name" value="alpha/beta-Hydrolases"/>
    <property type="match status" value="1"/>
</dbReference>
<keyword evidence="4" id="KW-0597">Phosphoprotein</keyword>
<comment type="caution">
    <text evidence="17">The sequence shown here is derived from an EMBL/GenBank/DDBJ whole genome shotgun (WGS) entry which is preliminary data.</text>
</comment>
<keyword evidence="18" id="KW-1185">Reference proteome</keyword>
<keyword evidence="11" id="KW-0443">Lipid metabolism</keyword>
<feature type="region of interest" description="Disordered" evidence="15">
    <location>
        <begin position="447"/>
        <end position="483"/>
    </location>
</feature>
<keyword evidence="5" id="KW-0812">Transmembrane</keyword>
<evidence type="ECO:0000256" key="5">
    <source>
        <dbReference type="ARBA" id="ARBA00022692"/>
    </source>
</evidence>
<evidence type="ECO:0000313" key="17">
    <source>
        <dbReference type="EMBL" id="POV97952.1"/>
    </source>
</evidence>
<evidence type="ECO:0000256" key="12">
    <source>
        <dbReference type="ARBA" id="ARBA00023136"/>
    </source>
</evidence>
<comment type="subcellular location">
    <subcellularLocation>
        <location evidence="2">Cell membrane</location>
        <topology evidence="2">Multi-pass membrane protein</topology>
    </subcellularLocation>
</comment>
<evidence type="ECO:0000259" key="16">
    <source>
        <dbReference type="Pfam" id="PF01764"/>
    </source>
</evidence>
<dbReference type="EC" id="3.1.1.116" evidence="14"/>
<evidence type="ECO:0000313" key="18">
    <source>
        <dbReference type="Proteomes" id="UP000239156"/>
    </source>
</evidence>
<evidence type="ECO:0000256" key="6">
    <source>
        <dbReference type="ARBA" id="ARBA00022723"/>
    </source>
</evidence>
<name>A0A2S4UKV9_9BASI</name>
<dbReference type="GO" id="GO:0046340">
    <property type="term" value="P:diacylglycerol catabolic process"/>
    <property type="evidence" value="ECO:0007669"/>
    <property type="project" value="TreeGrafter"/>
</dbReference>
<dbReference type="Proteomes" id="UP000239156">
    <property type="component" value="Unassembled WGS sequence"/>
</dbReference>
<comment type="catalytic activity">
    <reaction evidence="13">
        <text>a 1,2-diacyl-sn-glycerol + H2O = a 2-acylglycerol + a fatty acid + H(+)</text>
        <dbReference type="Rhea" id="RHEA:33275"/>
        <dbReference type="ChEBI" id="CHEBI:15377"/>
        <dbReference type="ChEBI" id="CHEBI:15378"/>
        <dbReference type="ChEBI" id="CHEBI:17389"/>
        <dbReference type="ChEBI" id="CHEBI:17815"/>
        <dbReference type="ChEBI" id="CHEBI:28868"/>
        <dbReference type="EC" id="3.1.1.116"/>
    </reaction>
    <physiologicalReaction direction="left-to-right" evidence="13">
        <dbReference type="Rhea" id="RHEA:33276"/>
    </physiologicalReaction>
</comment>
<dbReference type="InterPro" id="IPR052214">
    <property type="entry name" value="DAG_Lipase-Related"/>
</dbReference>
<evidence type="ECO:0000256" key="15">
    <source>
        <dbReference type="SAM" id="MobiDB-lite"/>
    </source>
</evidence>
<feature type="compositionally biased region" description="Low complexity" evidence="15">
    <location>
        <begin position="462"/>
        <end position="478"/>
    </location>
</feature>
<dbReference type="VEuPathDB" id="FungiDB:PSHT_08431"/>
<dbReference type="PANTHER" id="PTHR45792:SF8">
    <property type="entry name" value="DIACYLGLYCEROL LIPASE-ALPHA"/>
    <property type="match status" value="1"/>
</dbReference>
<evidence type="ECO:0000256" key="13">
    <source>
        <dbReference type="ARBA" id="ARBA00024531"/>
    </source>
</evidence>
<evidence type="ECO:0000256" key="14">
    <source>
        <dbReference type="ARBA" id="ARBA00026104"/>
    </source>
</evidence>
<dbReference type="GO" id="GO:0016298">
    <property type="term" value="F:lipase activity"/>
    <property type="evidence" value="ECO:0007669"/>
    <property type="project" value="TreeGrafter"/>
</dbReference>
<feature type="region of interest" description="Disordered" evidence="15">
    <location>
        <begin position="1"/>
        <end position="32"/>
    </location>
</feature>
<sequence>MSSSSAAGVRAHTARVGNRETNGRKNIMDDLDGPAMPGYLAFDDDEGDQALVSTDSTSRQSSLSSSMIFPAAHGALAIASFATKFGFNVAQKSVQLGLAIPQTIISNVLPSQLAPVSDIILASLSFAEFSALTALQLAEGISSTGLDLASYSVTELDALIKSYQQLQPSLPSLDALRVFLVILRQQWEKITPHASDLPPGITTEPFRFFQVLRALSTWALIQQLTQHVEDRQLASYLVLVQPSSSESQKPSQLEFESQEDEDRPEIVKQKFKRYIDLCLSSYGGLGQILFSSNKSPSAELTEQCPVNDSSSRSQSPSQSPKCASTYETWDLLLGKHDRDLLRQHGELFEEGEVPETMNEEERNIVEELKGILPIALMVKDLGRQEGPDKTAGKKEDTQATELTDLMKQMDSVGVTNEKDDVNEWNLVVHPDDKEITDSVLELEMSSEAPIPNLEENSRSTLSESQPQNQSSDQQSEPPVTSNCQPRINQTVIVCFRGTFSLADLTTDLTCDYENFDPDSFWDTPCLELEDEVSTNLNFLFLKIYLGWNPIPSDQMRETYGSNTVFYLAKKNLTETDKQSIDGANNPKKQTFKVHRGFLEVSKRLTGLPIAYHSTEQQPKQHKTTKFMRSIRNALNQKDENGNLIQTYNKIEFVGHSLGGGVGVMLSLILADPRTGLSTKRSGLPEGTSIRTYAICSPCTTSKGLTELSRKMVKTLINHNDFIPRLSLDHVLNLKTLIIWIDYFENNPDQLPELISSNQNNNNPNGIWKNVLQIYARLKMFQSQDTPTINDDQLVDSSKKTLLEDEVWLIEMRSLLESKISKDHQVDVLLPSGTVYWMIKDDLFIVPKNKTQDIFNRIKFDISMFKDHLIHQIKTDFVKHHPT</sequence>
<dbReference type="Pfam" id="PF01764">
    <property type="entry name" value="Lipase_3"/>
    <property type="match status" value="1"/>
</dbReference>
<evidence type="ECO:0000256" key="7">
    <source>
        <dbReference type="ARBA" id="ARBA00022801"/>
    </source>
</evidence>
<dbReference type="InterPro" id="IPR002921">
    <property type="entry name" value="Fungal_lipase-type"/>
</dbReference>
<dbReference type="AlphaFoldDB" id="A0A2S4UKV9"/>
<evidence type="ECO:0000256" key="2">
    <source>
        <dbReference type="ARBA" id="ARBA00004651"/>
    </source>
</evidence>
<keyword evidence="3" id="KW-1003">Cell membrane</keyword>
<keyword evidence="12" id="KW-0472">Membrane</keyword>
<evidence type="ECO:0000256" key="3">
    <source>
        <dbReference type="ARBA" id="ARBA00022475"/>
    </source>
</evidence>
<accession>A0A2S4UKV9</accession>
<dbReference type="GO" id="GO:0005886">
    <property type="term" value="C:plasma membrane"/>
    <property type="evidence" value="ECO:0007669"/>
    <property type="project" value="UniProtKB-SubCell"/>
</dbReference>
<keyword evidence="8" id="KW-0106">Calcium</keyword>
<protein>
    <recommendedName>
        <fullName evidence="14">sn-1-specific diacylglycerol lipase</fullName>
        <ecNumber evidence="14">3.1.1.116</ecNumber>
    </recommendedName>
</protein>
<feature type="compositionally biased region" description="Basic and acidic residues" evidence="15">
    <location>
        <begin position="17"/>
        <end position="28"/>
    </location>
</feature>
<feature type="compositionally biased region" description="Polar residues" evidence="15">
    <location>
        <begin position="299"/>
        <end position="308"/>
    </location>
</feature>
<gene>
    <name evidence="17" type="ORF">PSTT_14748</name>
</gene>
<evidence type="ECO:0000256" key="9">
    <source>
        <dbReference type="ARBA" id="ARBA00022963"/>
    </source>
</evidence>
<feature type="compositionally biased region" description="Low complexity" evidence="15">
    <location>
        <begin position="309"/>
        <end position="320"/>
    </location>
</feature>
<dbReference type="InterPro" id="IPR029058">
    <property type="entry name" value="AB_hydrolase_fold"/>
</dbReference>
<dbReference type="Gene3D" id="3.40.50.1820">
    <property type="entry name" value="alpha/beta hydrolase"/>
    <property type="match status" value="1"/>
</dbReference>
<dbReference type="VEuPathDB" id="FungiDB:PSTT_14748"/>
<dbReference type="GO" id="GO:0046872">
    <property type="term" value="F:metal ion binding"/>
    <property type="evidence" value="ECO:0007669"/>
    <property type="project" value="UniProtKB-KW"/>
</dbReference>
<evidence type="ECO:0000256" key="8">
    <source>
        <dbReference type="ARBA" id="ARBA00022837"/>
    </source>
</evidence>
<organism evidence="17 18">
    <name type="scientific">Puccinia striiformis</name>
    <dbReference type="NCBI Taxonomy" id="27350"/>
    <lineage>
        <taxon>Eukaryota</taxon>
        <taxon>Fungi</taxon>
        <taxon>Dikarya</taxon>
        <taxon>Basidiomycota</taxon>
        <taxon>Pucciniomycotina</taxon>
        <taxon>Pucciniomycetes</taxon>
        <taxon>Pucciniales</taxon>
        <taxon>Pucciniaceae</taxon>
        <taxon>Puccinia</taxon>
    </lineage>
</organism>
<feature type="region of interest" description="Disordered" evidence="15">
    <location>
        <begin position="299"/>
        <end position="322"/>
    </location>
</feature>
<dbReference type="PANTHER" id="PTHR45792">
    <property type="entry name" value="DIACYLGLYCEROL LIPASE HOMOLOG-RELATED"/>
    <property type="match status" value="1"/>
</dbReference>
<evidence type="ECO:0000256" key="1">
    <source>
        <dbReference type="ARBA" id="ARBA00001913"/>
    </source>
</evidence>
<feature type="domain" description="Fungal lipase-type" evidence="16">
    <location>
        <begin position="579"/>
        <end position="727"/>
    </location>
</feature>
<evidence type="ECO:0000256" key="10">
    <source>
        <dbReference type="ARBA" id="ARBA00022989"/>
    </source>
</evidence>
<dbReference type="GO" id="GO:0019369">
    <property type="term" value="P:arachidonate metabolic process"/>
    <property type="evidence" value="ECO:0007669"/>
    <property type="project" value="TreeGrafter"/>
</dbReference>
<reference evidence="17" key="1">
    <citation type="submission" date="2017-12" db="EMBL/GenBank/DDBJ databases">
        <title>Gene loss provides genomic basis for host adaptation in cereal stripe rust fungi.</title>
        <authorList>
            <person name="Xia C."/>
        </authorList>
    </citation>
    <scope>NUCLEOTIDE SEQUENCE [LARGE SCALE GENOMIC DNA]</scope>
    <source>
        <strain evidence="17">93-210</strain>
    </source>
</reference>
<keyword evidence="9" id="KW-0442">Lipid degradation</keyword>
<dbReference type="EMBL" id="PKSL01000242">
    <property type="protein sequence ID" value="POV97952.1"/>
    <property type="molecule type" value="Genomic_DNA"/>
</dbReference>
<keyword evidence="7" id="KW-0378">Hydrolase</keyword>
<keyword evidence="10" id="KW-1133">Transmembrane helix</keyword>
<comment type="cofactor">
    <cofactor evidence="1">
        <name>Ca(2+)</name>
        <dbReference type="ChEBI" id="CHEBI:29108"/>
    </cofactor>
</comment>
<proteinExistence type="predicted"/>